<dbReference type="SUPFAM" id="SSF53448">
    <property type="entry name" value="Nucleotide-diphospho-sugar transferases"/>
    <property type="match status" value="1"/>
</dbReference>
<feature type="transmembrane region" description="Helical" evidence="1">
    <location>
        <begin position="306"/>
        <end position="329"/>
    </location>
</feature>
<accession>A0A1H6DB83</accession>
<dbReference type="PANTHER" id="PTHR48090:SF8">
    <property type="entry name" value="GLYCOSYLTRANSFERASE CSBB-RELATED"/>
    <property type="match status" value="1"/>
</dbReference>
<dbReference type="InterPro" id="IPR029044">
    <property type="entry name" value="Nucleotide-diphossugar_trans"/>
</dbReference>
<dbReference type="Pfam" id="PF00535">
    <property type="entry name" value="Glycos_transf_2"/>
    <property type="match status" value="1"/>
</dbReference>
<organism evidence="3 4">
    <name type="scientific">Marinobacterium lutimaris</name>
    <dbReference type="NCBI Taxonomy" id="568106"/>
    <lineage>
        <taxon>Bacteria</taxon>
        <taxon>Pseudomonadati</taxon>
        <taxon>Pseudomonadota</taxon>
        <taxon>Gammaproteobacteria</taxon>
        <taxon>Oceanospirillales</taxon>
        <taxon>Oceanospirillaceae</taxon>
        <taxon>Marinobacterium</taxon>
    </lineage>
</organism>
<dbReference type="GO" id="GO:0016740">
    <property type="term" value="F:transferase activity"/>
    <property type="evidence" value="ECO:0007669"/>
    <property type="project" value="UniProtKB-KW"/>
</dbReference>
<dbReference type="PANTHER" id="PTHR48090">
    <property type="entry name" value="UNDECAPRENYL-PHOSPHATE 4-DEOXY-4-FORMAMIDO-L-ARABINOSE TRANSFERASE-RELATED"/>
    <property type="match status" value="1"/>
</dbReference>
<dbReference type="Gene3D" id="3.90.550.10">
    <property type="entry name" value="Spore Coat Polysaccharide Biosynthesis Protein SpsA, Chain A"/>
    <property type="match status" value="1"/>
</dbReference>
<keyword evidence="3" id="KW-0808">Transferase</keyword>
<dbReference type="GO" id="GO:0005886">
    <property type="term" value="C:plasma membrane"/>
    <property type="evidence" value="ECO:0007669"/>
    <property type="project" value="TreeGrafter"/>
</dbReference>
<keyword evidence="4" id="KW-1185">Reference proteome</keyword>
<keyword evidence="1" id="KW-0812">Transmembrane</keyword>
<evidence type="ECO:0000259" key="2">
    <source>
        <dbReference type="Pfam" id="PF00535"/>
    </source>
</evidence>
<name>A0A1H6DB83_9GAMM</name>
<feature type="transmembrane region" description="Helical" evidence="1">
    <location>
        <begin position="270"/>
        <end position="294"/>
    </location>
</feature>
<evidence type="ECO:0000313" key="3">
    <source>
        <dbReference type="EMBL" id="SEG82528.1"/>
    </source>
</evidence>
<sequence length="367" mass="40897">MVAQGTGAGINVPDQPQWEQKRALYGQSMHHIDFSAQLPRSERPSVTCVLPAYNEAGSLRHLIPELTEYLKKFSDQIELLVVDDGSRDDTLAVVSAMLDHYPVTLLQLSRNFGKEAALSAGLDHADGDVVLLMDSDGQHPFEVVDQFFHHWHEGWDMVFGVHENRSDESRAKRYLTKLFYSLLSRSAEIEMQPDAGDFRLLDRRVVLALRRLPERSRMMKGLYSWVGFSSKAVPFQPIGRITGSSHFGLSKLSALALTGFTSFSNAPLRMWMLIGAATSVLSVLYALIIVIRTLIFGSDIPGWPSIAAGIAFLGGMQLFSVGILGEYIARIFSEVKARPLYLVSNEISFRKQRRPEQQPAGEEANDA</sequence>
<dbReference type="AlphaFoldDB" id="A0A1H6DB83"/>
<dbReference type="EMBL" id="FNVQ01000005">
    <property type="protein sequence ID" value="SEG82528.1"/>
    <property type="molecule type" value="Genomic_DNA"/>
</dbReference>
<keyword evidence="1" id="KW-0472">Membrane</keyword>
<feature type="domain" description="Glycosyltransferase 2-like" evidence="2">
    <location>
        <begin position="48"/>
        <end position="206"/>
    </location>
</feature>
<keyword evidence="1" id="KW-1133">Transmembrane helix</keyword>
<protein>
    <submittedName>
        <fullName evidence="3">Glycosyltransferase involved in cell wall bisynthesis</fullName>
    </submittedName>
</protein>
<dbReference type="InterPro" id="IPR001173">
    <property type="entry name" value="Glyco_trans_2-like"/>
</dbReference>
<proteinExistence type="predicted"/>
<evidence type="ECO:0000256" key="1">
    <source>
        <dbReference type="SAM" id="Phobius"/>
    </source>
</evidence>
<dbReference type="InterPro" id="IPR050256">
    <property type="entry name" value="Glycosyltransferase_2"/>
</dbReference>
<gene>
    <name evidence="3" type="ORF">SAMN05444390_105371</name>
</gene>
<reference evidence="3 4" key="1">
    <citation type="submission" date="2016-10" db="EMBL/GenBank/DDBJ databases">
        <authorList>
            <person name="de Groot N.N."/>
        </authorList>
    </citation>
    <scope>NUCLEOTIDE SEQUENCE [LARGE SCALE GENOMIC DNA]</scope>
    <source>
        <strain evidence="3 4">DSM 22012</strain>
    </source>
</reference>
<dbReference type="CDD" id="cd04187">
    <property type="entry name" value="DPM1_like_bac"/>
    <property type="match status" value="1"/>
</dbReference>
<dbReference type="Proteomes" id="UP000236745">
    <property type="component" value="Unassembled WGS sequence"/>
</dbReference>
<evidence type="ECO:0000313" key="4">
    <source>
        <dbReference type="Proteomes" id="UP000236745"/>
    </source>
</evidence>